<protein>
    <submittedName>
        <fullName evidence="2">Uncharacterized protein</fullName>
    </submittedName>
</protein>
<keyword evidence="3" id="KW-1185">Reference proteome</keyword>
<dbReference type="RefSeq" id="WP_136734881.1">
    <property type="nucleotide sequence ID" value="NZ_SWDB01000009.1"/>
</dbReference>
<feature type="signal peptide" evidence="1">
    <location>
        <begin position="1"/>
        <end position="21"/>
    </location>
</feature>
<proteinExistence type="predicted"/>
<dbReference type="OrthoDB" id="6226475at2"/>
<name>A0A4U1B8F8_9GAMM</name>
<comment type="caution">
    <text evidence="2">The sequence shown here is derived from an EMBL/GenBank/DDBJ whole genome shotgun (WGS) entry which is preliminary data.</text>
</comment>
<accession>A0A4U1B8F8</accession>
<organism evidence="2 3">
    <name type="scientific">Thalassotalea mangrovi</name>
    <dbReference type="NCBI Taxonomy" id="2572245"/>
    <lineage>
        <taxon>Bacteria</taxon>
        <taxon>Pseudomonadati</taxon>
        <taxon>Pseudomonadota</taxon>
        <taxon>Gammaproteobacteria</taxon>
        <taxon>Alteromonadales</taxon>
        <taxon>Colwelliaceae</taxon>
        <taxon>Thalassotalea</taxon>
    </lineage>
</organism>
<dbReference type="Proteomes" id="UP000307999">
    <property type="component" value="Unassembled WGS sequence"/>
</dbReference>
<feature type="chain" id="PRO_5020642740" evidence="1">
    <location>
        <begin position="22"/>
        <end position="160"/>
    </location>
</feature>
<evidence type="ECO:0000313" key="2">
    <source>
        <dbReference type="EMBL" id="TKB46305.1"/>
    </source>
</evidence>
<gene>
    <name evidence="2" type="ORF">E8M12_04430</name>
</gene>
<dbReference type="EMBL" id="SWDB01000009">
    <property type="protein sequence ID" value="TKB46305.1"/>
    <property type="molecule type" value="Genomic_DNA"/>
</dbReference>
<evidence type="ECO:0000313" key="3">
    <source>
        <dbReference type="Proteomes" id="UP000307999"/>
    </source>
</evidence>
<keyword evidence="1" id="KW-0732">Signal</keyword>
<dbReference type="AlphaFoldDB" id="A0A4U1B8F8"/>
<reference evidence="2 3" key="1">
    <citation type="submission" date="2019-04" db="EMBL/GenBank/DDBJ databases">
        <title>Thalassotalea guangxiensis sp. nov., isolated from sediment of the coastal wetland.</title>
        <authorList>
            <person name="Zheng S."/>
            <person name="Zhang D."/>
        </authorList>
    </citation>
    <scope>NUCLEOTIDE SEQUENCE [LARGE SCALE GENOMIC DNA]</scope>
    <source>
        <strain evidence="2 3">ZS-4</strain>
    </source>
</reference>
<evidence type="ECO:0000256" key="1">
    <source>
        <dbReference type="SAM" id="SignalP"/>
    </source>
</evidence>
<sequence>MGFCRLVCLTFSGLLSVAVCAGEDTAKSQQELVQNFTEIHQNMMAKVAVADMLFGCKLEKQEVEASGSELQTYIVDTDRNSLAEQLMACIGEENIGSEMALNFGIIGCFSDQTRHLEQQEQQQKMTQVADAMKVISKEERQKSFTQCVNNQALQYLQVEK</sequence>